<dbReference type="RefSeq" id="WP_184868052.1">
    <property type="nucleotide sequence ID" value="NZ_BAAAWY010000101.1"/>
</dbReference>
<sequence length="273" mass="29268">MIVVTGATGNVGREVVRLLAGSGARVRALSRDPAMATMPAGAEAVAGDLTDPSSLAPALAGAEALFLLSGYAPEIFAEAEKAGVRRVVLLSGGSAETGDRSNAVARYMIDTEDALRASGLAWTMVRPRMFMTNAFQWLPQLRAGVVRAPWPDVPSAVIDPADIAAVAAKALVSAEHEGREYPVTGPEALRPADRVRILGEVLGREIRYEAQPDDEARAEMLTQMPEPYVDAFFSFYSEGKLDEATVFPSVEQVTGRPPRTFADWARANVERLQ</sequence>
<dbReference type="Proteomes" id="UP000585638">
    <property type="component" value="Unassembled WGS sequence"/>
</dbReference>
<protein>
    <submittedName>
        <fullName evidence="2">Uncharacterized protein YbjT (DUF2867 family)</fullName>
    </submittedName>
</protein>
<evidence type="ECO:0000259" key="1">
    <source>
        <dbReference type="Pfam" id="PF13460"/>
    </source>
</evidence>
<dbReference type="Gene3D" id="3.40.50.720">
    <property type="entry name" value="NAD(P)-binding Rossmann-like Domain"/>
    <property type="match status" value="1"/>
</dbReference>
<feature type="domain" description="NAD(P)-binding" evidence="1">
    <location>
        <begin position="6"/>
        <end position="171"/>
    </location>
</feature>
<dbReference type="Gene3D" id="3.90.25.10">
    <property type="entry name" value="UDP-galactose 4-epimerase, domain 1"/>
    <property type="match status" value="1"/>
</dbReference>
<evidence type="ECO:0000313" key="2">
    <source>
        <dbReference type="EMBL" id="MBB5896387.1"/>
    </source>
</evidence>
<dbReference type="Pfam" id="PF13460">
    <property type="entry name" value="NAD_binding_10"/>
    <property type="match status" value="1"/>
</dbReference>
<dbReference type="InterPro" id="IPR016040">
    <property type="entry name" value="NAD(P)-bd_dom"/>
</dbReference>
<dbReference type="InterPro" id="IPR051604">
    <property type="entry name" value="Ergot_Alk_Oxidoreductase"/>
</dbReference>
<proteinExistence type="predicted"/>
<organism evidence="2 3">
    <name type="scientific">Kutzneria kofuensis</name>
    <dbReference type="NCBI Taxonomy" id="103725"/>
    <lineage>
        <taxon>Bacteria</taxon>
        <taxon>Bacillati</taxon>
        <taxon>Actinomycetota</taxon>
        <taxon>Actinomycetes</taxon>
        <taxon>Pseudonocardiales</taxon>
        <taxon>Pseudonocardiaceae</taxon>
        <taxon>Kutzneria</taxon>
    </lineage>
</organism>
<dbReference type="PANTHER" id="PTHR43162">
    <property type="match status" value="1"/>
</dbReference>
<keyword evidence="3" id="KW-1185">Reference proteome</keyword>
<name>A0A7W9KPL6_9PSEU</name>
<dbReference type="SUPFAM" id="SSF51735">
    <property type="entry name" value="NAD(P)-binding Rossmann-fold domains"/>
    <property type="match status" value="1"/>
</dbReference>
<accession>A0A7W9KPL6</accession>
<evidence type="ECO:0000313" key="3">
    <source>
        <dbReference type="Proteomes" id="UP000585638"/>
    </source>
</evidence>
<dbReference type="PANTHER" id="PTHR43162:SF1">
    <property type="entry name" value="PRESTALK A DIFFERENTIATION PROTEIN A"/>
    <property type="match status" value="1"/>
</dbReference>
<reference evidence="2 3" key="1">
    <citation type="submission" date="2020-08" db="EMBL/GenBank/DDBJ databases">
        <title>Sequencing the genomes of 1000 actinobacteria strains.</title>
        <authorList>
            <person name="Klenk H.-P."/>
        </authorList>
    </citation>
    <scope>NUCLEOTIDE SEQUENCE [LARGE SCALE GENOMIC DNA]</scope>
    <source>
        <strain evidence="2 3">DSM 43851</strain>
    </source>
</reference>
<comment type="caution">
    <text evidence="2">The sequence shown here is derived from an EMBL/GenBank/DDBJ whole genome shotgun (WGS) entry which is preliminary data.</text>
</comment>
<dbReference type="AlphaFoldDB" id="A0A7W9KPL6"/>
<dbReference type="InterPro" id="IPR036291">
    <property type="entry name" value="NAD(P)-bd_dom_sf"/>
</dbReference>
<dbReference type="EMBL" id="JACHIR010000001">
    <property type="protein sequence ID" value="MBB5896387.1"/>
    <property type="molecule type" value="Genomic_DNA"/>
</dbReference>
<gene>
    <name evidence="2" type="ORF">BJ998_007583</name>
</gene>